<evidence type="ECO:0000313" key="1">
    <source>
        <dbReference type="EMBL" id="MEB3962211.1"/>
    </source>
</evidence>
<proteinExistence type="predicted"/>
<dbReference type="EMBL" id="JAOZYB010000131">
    <property type="protein sequence ID" value="MEB3962211.1"/>
    <property type="molecule type" value="Genomic_DNA"/>
</dbReference>
<sequence>ATISQIADEAVPRLQQGGPVRVLKKTEIGTPDLPGLTDAPGIVQDLVLSTTLRGEPIELCQSQVFLGMEDVRNPAQRAVLEIVLTAKQNQIREVIDDYKNFLRTVRPGDEPDTQAV</sequence>
<dbReference type="Proteomes" id="UP001352223">
    <property type="component" value="Unassembled WGS sequence"/>
</dbReference>
<reference evidence="1 2" key="1">
    <citation type="submission" date="2022-10" db="EMBL/GenBank/DDBJ databases">
        <authorList>
            <person name="Xie J."/>
            <person name="Shen N."/>
        </authorList>
    </citation>
    <scope>NUCLEOTIDE SEQUENCE [LARGE SCALE GENOMIC DNA]</scope>
    <source>
        <strain evidence="1 2">DSM 41681</strain>
    </source>
</reference>
<organism evidence="1 2">
    <name type="scientific">Streptomyces kunmingensis</name>
    <dbReference type="NCBI Taxonomy" id="68225"/>
    <lineage>
        <taxon>Bacteria</taxon>
        <taxon>Bacillati</taxon>
        <taxon>Actinomycetota</taxon>
        <taxon>Actinomycetes</taxon>
        <taxon>Kitasatosporales</taxon>
        <taxon>Streptomycetaceae</taxon>
        <taxon>Streptomyces</taxon>
    </lineage>
</organism>
<accession>A0ABU6CDF2</accession>
<name>A0ABU6CDF2_9ACTN</name>
<feature type="non-terminal residue" evidence="1">
    <location>
        <position position="1"/>
    </location>
</feature>
<keyword evidence="2" id="KW-1185">Reference proteome</keyword>
<gene>
    <name evidence="1" type="ORF">OKJ48_18420</name>
</gene>
<protein>
    <recommendedName>
        <fullName evidence="3">Peptidylprolyl isomerase</fullName>
    </recommendedName>
</protein>
<evidence type="ECO:0008006" key="3">
    <source>
        <dbReference type="Google" id="ProtNLM"/>
    </source>
</evidence>
<comment type="caution">
    <text evidence="1">The sequence shown here is derived from an EMBL/GenBank/DDBJ whole genome shotgun (WGS) entry which is preliminary data.</text>
</comment>
<evidence type="ECO:0000313" key="2">
    <source>
        <dbReference type="Proteomes" id="UP001352223"/>
    </source>
</evidence>